<dbReference type="UniPathway" id="UPA00344"/>
<keyword evidence="6 12" id="KW-0408">Iron</keyword>
<dbReference type="InterPro" id="IPR007197">
    <property type="entry name" value="rSAM"/>
</dbReference>
<comment type="cofactor">
    <cofactor evidence="12">
        <name>[4Fe-4S] cluster</name>
        <dbReference type="ChEBI" id="CHEBI:49883"/>
    </cofactor>
    <text evidence="12">Binds 2 [4Fe-4S] clusters. Binds 1 [4Fe-4S] cluster coordinated with 3 cysteines and an exchangeable S-adenosyl-L-methionine and 1 [4Fe-4S] cluster coordinated with 3 cysteines and the GTP-derived substrate.</text>
</comment>
<dbReference type="InterPro" id="IPR010505">
    <property type="entry name" value="MoaA_twitch"/>
</dbReference>
<dbReference type="InterPro" id="IPR040064">
    <property type="entry name" value="MoaA-like"/>
</dbReference>
<evidence type="ECO:0000259" key="13">
    <source>
        <dbReference type="PROSITE" id="PS51918"/>
    </source>
</evidence>
<evidence type="ECO:0000313" key="15">
    <source>
        <dbReference type="Proteomes" id="UP000017819"/>
    </source>
</evidence>
<dbReference type="GO" id="GO:0061799">
    <property type="term" value="F:cyclic pyranopterin monophosphate synthase activity"/>
    <property type="evidence" value="ECO:0007669"/>
    <property type="project" value="TreeGrafter"/>
</dbReference>
<comment type="catalytic activity">
    <reaction evidence="11 12">
        <text>GTP + AH2 + S-adenosyl-L-methionine = (8S)-3',8-cyclo-7,8-dihydroguanosine 5'-triphosphate + 5'-deoxyadenosine + L-methionine + A + H(+)</text>
        <dbReference type="Rhea" id="RHEA:49576"/>
        <dbReference type="ChEBI" id="CHEBI:13193"/>
        <dbReference type="ChEBI" id="CHEBI:15378"/>
        <dbReference type="ChEBI" id="CHEBI:17319"/>
        <dbReference type="ChEBI" id="CHEBI:17499"/>
        <dbReference type="ChEBI" id="CHEBI:37565"/>
        <dbReference type="ChEBI" id="CHEBI:57844"/>
        <dbReference type="ChEBI" id="CHEBI:59789"/>
        <dbReference type="ChEBI" id="CHEBI:131766"/>
        <dbReference type="EC" id="4.1.99.22"/>
    </reaction>
</comment>
<feature type="binding site" evidence="12">
    <location>
        <position position="177"/>
    </location>
    <ligand>
        <name>GTP</name>
        <dbReference type="ChEBI" id="CHEBI:37565"/>
    </ligand>
</feature>
<feature type="binding site" evidence="12">
    <location>
        <position position="107"/>
    </location>
    <ligand>
        <name>S-adenosyl-L-methionine</name>
        <dbReference type="ChEBI" id="CHEBI:59789"/>
    </ligand>
</feature>
<feature type="binding site" evidence="12">
    <location>
        <position position="143"/>
    </location>
    <ligand>
        <name>GTP</name>
        <dbReference type="ChEBI" id="CHEBI:37565"/>
    </ligand>
</feature>
<dbReference type="EMBL" id="AWXZ01000040">
    <property type="protein sequence ID" value="ESR22860.1"/>
    <property type="molecule type" value="Genomic_DNA"/>
</dbReference>
<keyword evidence="4 12" id="KW-0479">Metal-binding</keyword>
<evidence type="ECO:0000256" key="10">
    <source>
        <dbReference type="ARBA" id="ARBA00023239"/>
    </source>
</evidence>
<feature type="binding site" evidence="12">
    <location>
        <position position="105"/>
    </location>
    <ligand>
        <name>[4Fe-4S] cluster</name>
        <dbReference type="ChEBI" id="CHEBI:49883"/>
        <label>1</label>
        <note>4Fe-4S-S-AdoMet</note>
    </ligand>
</feature>
<proteinExistence type="inferred from homology"/>
<keyword evidence="9 12" id="KW-0501">Molybdenum cofactor biosynthesis</keyword>
<dbReference type="SFLD" id="SFLDG01067">
    <property type="entry name" value="SPASM/twitch_domain_containing"/>
    <property type="match status" value="1"/>
</dbReference>
<reference evidence="14 15" key="1">
    <citation type="journal article" date="2014" name="Genome Announc.">
        <title>Draft Genome Sequence of Lutibaculum baratangense Strain AMV1T, Isolated from a Mud Volcano in Andamans, India.</title>
        <authorList>
            <person name="Singh A."/>
            <person name="Sreenivas A."/>
            <person name="Sathyanarayana Reddy G."/>
            <person name="Pinnaka A.K."/>
            <person name="Shivaji S."/>
        </authorList>
    </citation>
    <scope>NUCLEOTIDE SEQUENCE [LARGE SCALE GENOMIC DNA]</scope>
    <source>
        <strain evidence="14 15">AMV1</strain>
    </source>
</reference>
<keyword evidence="8 12" id="KW-0342">GTP-binding</keyword>
<dbReference type="HAMAP" id="MF_01225_B">
    <property type="entry name" value="MoaA_B"/>
    <property type="match status" value="1"/>
</dbReference>
<dbReference type="Proteomes" id="UP000017819">
    <property type="component" value="Unassembled WGS sequence"/>
</dbReference>
<evidence type="ECO:0000256" key="3">
    <source>
        <dbReference type="ARBA" id="ARBA00022691"/>
    </source>
</evidence>
<dbReference type="GO" id="GO:0006777">
    <property type="term" value="P:Mo-molybdopterin cofactor biosynthetic process"/>
    <property type="evidence" value="ECO:0007669"/>
    <property type="project" value="UniProtKB-UniRule"/>
</dbReference>
<dbReference type="GO" id="GO:0061798">
    <property type="term" value="F:GTP 3',8'-cyclase activity"/>
    <property type="evidence" value="ECO:0007669"/>
    <property type="project" value="UniProtKB-UniRule"/>
</dbReference>
<dbReference type="CDD" id="cd21117">
    <property type="entry name" value="Twitch_MoaA"/>
    <property type="match status" value="1"/>
</dbReference>
<dbReference type="AlphaFoldDB" id="V4RHW9"/>
<accession>V4RHW9</accession>
<evidence type="ECO:0000256" key="12">
    <source>
        <dbReference type="HAMAP-Rule" id="MF_01225"/>
    </source>
</evidence>
<evidence type="ECO:0000256" key="9">
    <source>
        <dbReference type="ARBA" id="ARBA00023150"/>
    </source>
</evidence>
<comment type="function">
    <text evidence="12">Catalyzes the cyclization of GTP to (8S)-3',8-cyclo-7,8-dihydroguanosine 5'-triphosphate.</text>
</comment>
<evidence type="ECO:0000313" key="14">
    <source>
        <dbReference type="EMBL" id="ESR22860.1"/>
    </source>
</evidence>
<keyword evidence="3 12" id="KW-0949">S-adenosyl-L-methionine</keyword>
<keyword evidence="2 12" id="KW-0004">4Fe-4S</keyword>
<dbReference type="STRING" id="631454.N177_3997"/>
<name>V4RHW9_9HYPH</name>
<comment type="caution">
    <text evidence="14">The sequence shown here is derived from an EMBL/GenBank/DDBJ whole genome shotgun (WGS) entry which is preliminary data.</text>
</comment>
<dbReference type="InterPro" id="IPR058240">
    <property type="entry name" value="rSAM_sf"/>
</dbReference>
<dbReference type="InterPro" id="IPR013483">
    <property type="entry name" value="MoaA"/>
</dbReference>
<dbReference type="GO" id="GO:1904047">
    <property type="term" value="F:S-adenosyl-L-methionine binding"/>
    <property type="evidence" value="ECO:0007669"/>
    <property type="project" value="UniProtKB-UniRule"/>
</dbReference>
<evidence type="ECO:0000256" key="4">
    <source>
        <dbReference type="ARBA" id="ARBA00022723"/>
    </source>
</evidence>
<dbReference type="SUPFAM" id="SSF102114">
    <property type="entry name" value="Radical SAM enzymes"/>
    <property type="match status" value="1"/>
</dbReference>
<keyword evidence="5 12" id="KW-0547">Nucleotide-binding</keyword>
<keyword evidence="15" id="KW-1185">Reference proteome</keyword>
<dbReference type="PROSITE" id="PS01305">
    <property type="entry name" value="MOAA_NIFB_PQQE"/>
    <property type="match status" value="1"/>
</dbReference>
<dbReference type="SFLD" id="SFLDG01383">
    <property type="entry name" value="cyclic_pyranopterin_phosphate"/>
    <property type="match status" value="1"/>
</dbReference>
<dbReference type="InterPro" id="IPR050105">
    <property type="entry name" value="MoCo_biosynth_MoaA/MoaC"/>
</dbReference>
<dbReference type="PANTHER" id="PTHR22960">
    <property type="entry name" value="MOLYBDOPTERIN COFACTOR SYNTHESIS PROTEIN A"/>
    <property type="match status" value="1"/>
</dbReference>
<dbReference type="eggNOG" id="COG2896">
    <property type="taxonomic scope" value="Bacteria"/>
</dbReference>
<sequence length="410" mass="45738">MHKKSAFVQVRSMLRCNNDTPLNGRAKSACNGQKFRAGYGGTCAGVCLTLRSPRRNNRPFRPRTAHGVNMSAISDITARAPLVDPFQRAITYLRVSVTDRCDFRCVYCMSEHMNFLPKKELLTLEELDRVSTAFVERGVRKLRITGGEPLVRRNIMSFFEAMSRHLESGALEELTVTTNGSQLQRFAKGLHAAGVRRINVSIDTLDHDKFKAITRWGSLDKVLAGLDAAQQAGLKVKINTVALKGVNEDELESMLRWAHGRGMDMTIIETMPMGEIEEDRTDQYLPLSLVRARLAQALTLEDIPYKTGGPARYVEVKETGGRLGFITPMTHNFCESCNRVRLTCTGTLYMCLGQDDAADLREAVRASEGNELLHQRIAEAIARKPKGHDFVIDRRSKKPSVGRHMSLTGG</sequence>
<dbReference type="SFLD" id="SFLDG01386">
    <property type="entry name" value="main_SPASM_domain-containing"/>
    <property type="match status" value="1"/>
</dbReference>
<feature type="binding site" evidence="12">
    <location>
        <position position="94"/>
    </location>
    <ligand>
        <name>GTP</name>
        <dbReference type="ChEBI" id="CHEBI:37565"/>
    </ligand>
</feature>
<evidence type="ECO:0000256" key="5">
    <source>
        <dbReference type="ARBA" id="ARBA00022741"/>
    </source>
</evidence>
<evidence type="ECO:0000256" key="1">
    <source>
        <dbReference type="ARBA" id="ARBA00012167"/>
    </source>
</evidence>
<feature type="binding site" evidence="12">
    <location>
        <position position="334"/>
    </location>
    <ligand>
        <name>[4Fe-4S] cluster</name>
        <dbReference type="ChEBI" id="CHEBI:49883"/>
        <label>2</label>
        <note>4Fe-4S-substrate</note>
    </ligand>
</feature>
<comment type="similarity">
    <text evidence="12">Belongs to the radical SAM superfamily. MoaA family.</text>
</comment>
<feature type="binding site" evidence="12">
    <location>
        <position position="337"/>
    </location>
    <ligand>
        <name>[4Fe-4S] cluster</name>
        <dbReference type="ChEBI" id="CHEBI:49883"/>
        <label>2</label>
        <note>4Fe-4S-substrate</note>
    </ligand>
</feature>
<protein>
    <recommendedName>
        <fullName evidence="1 12">GTP 3',8-cyclase</fullName>
        <ecNumber evidence="1 12">4.1.99.22</ecNumber>
    </recommendedName>
    <alternativeName>
        <fullName evidence="12">Molybdenum cofactor biosynthesis protein A</fullName>
    </alternativeName>
</protein>
<dbReference type="EC" id="4.1.99.22" evidence="1 12"/>
<keyword evidence="7 12" id="KW-0411">Iron-sulfur</keyword>
<dbReference type="PROSITE" id="PS51918">
    <property type="entry name" value="RADICAL_SAM"/>
    <property type="match status" value="1"/>
</dbReference>
<evidence type="ECO:0000256" key="6">
    <source>
        <dbReference type="ARBA" id="ARBA00023004"/>
    </source>
</evidence>
<dbReference type="InterPro" id="IPR013785">
    <property type="entry name" value="Aldolase_TIM"/>
</dbReference>
<dbReference type="SFLD" id="SFLDS00029">
    <property type="entry name" value="Radical_SAM"/>
    <property type="match status" value="1"/>
</dbReference>
<evidence type="ECO:0000256" key="8">
    <source>
        <dbReference type="ARBA" id="ARBA00023134"/>
    </source>
</evidence>
<dbReference type="Pfam" id="PF04055">
    <property type="entry name" value="Radical_SAM"/>
    <property type="match status" value="1"/>
</dbReference>
<feature type="binding site" evidence="12">
    <location>
        <position position="108"/>
    </location>
    <ligand>
        <name>[4Fe-4S] cluster</name>
        <dbReference type="ChEBI" id="CHEBI:49883"/>
        <label>1</label>
        <note>4Fe-4S-S-AdoMet</note>
    </ligand>
</feature>
<dbReference type="Gene3D" id="3.20.20.70">
    <property type="entry name" value="Aldolase class I"/>
    <property type="match status" value="1"/>
</dbReference>
<dbReference type="GO" id="GO:0046872">
    <property type="term" value="F:metal ion binding"/>
    <property type="evidence" value="ECO:0007669"/>
    <property type="project" value="UniProtKB-KW"/>
</dbReference>
<keyword evidence="10 12" id="KW-0456">Lyase</keyword>
<dbReference type="CDD" id="cd01335">
    <property type="entry name" value="Radical_SAM"/>
    <property type="match status" value="1"/>
</dbReference>
<dbReference type="GO" id="GO:0051539">
    <property type="term" value="F:4 iron, 4 sulfur cluster binding"/>
    <property type="evidence" value="ECO:0007669"/>
    <property type="project" value="UniProtKB-UniRule"/>
</dbReference>
<feature type="binding site" evidence="12">
    <location>
        <position position="271"/>
    </location>
    <ligand>
        <name>S-adenosyl-L-methionine</name>
        <dbReference type="ChEBI" id="CHEBI:59789"/>
    </ligand>
</feature>
<evidence type="ECO:0000256" key="7">
    <source>
        <dbReference type="ARBA" id="ARBA00023014"/>
    </source>
</evidence>
<organism evidence="14 15">
    <name type="scientific">Lutibaculum baratangense AMV1</name>
    <dbReference type="NCBI Taxonomy" id="631454"/>
    <lineage>
        <taxon>Bacteria</taxon>
        <taxon>Pseudomonadati</taxon>
        <taxon>Pseudomonadota</taxon>
        <taxon>Alphaproteobacteria</taxon>
        <taxon>Hyphomicrobiales</taxon>
        <taxon>Tepidamorphaceae</taxon>
        <taxon>Lutibaculum</taxon>
    </lineage>
</organism>
<feature type="domain" description="Radical SAM core" evidence="13">
    <location>
        <begin position="85"/>
        <end position="310"/>
    </location>
</feature>
<feature type="binding site" evidence="12">
    <location>
        <position position="147"/>
    </location>
    <ligand>
        <name>S-adenosyl-L-methionine</name>
        <dbReference type="ChEBI" id="CHEBI:59789"/>
    </ligand>
</feature>
<dbReference type="GO" id="GO:0005525">
    <property type="term" value="F:GTP binding"/>
    <property type="evidence" value="ECO:0007669"/>
    <property type="project" value="UniProtKB-UniRule"/>
</dbReference>
<dbReference type="InterPro" id="IPR000385">
    <property type="entry name" value="MoaA_NifB_PqqE_Fe-S-bd_CS"/>
</dbReference>
<evidence type="ECO:0000256" key="11">
    <source>
        <dbReference type="ARBA" id="ARBA00048697"/>
    </source>
</evidence>
<feature type="binding site" evidence="12">
    <location>
        <position position="201"/>
    </location>
    <ligand>
        <name>S-adenosyl-L-methionine</name>
        <dbReference type="ChEBI" id="CHEBI:59789"/>
    </ligand>
</feature>
<comment type="pathway">
    <text evidence="12">Cofactor biosynthesis; molybdopterin biosynthesis.</text>
</comment>
<feature type="binding site" evidence="12">
    <location>
        <position position="101"/>
    </location>
    <ligand>
        <name>[4Fe-4S] cluster</name>
        <dbReference type="ChEBI" id="CHEBI:49883"/>
        <label>1</label>
        <note>4Fe-4S-S-AdoMet</note>
    </ligand>
</feature>
<feature type="binding site" evidence="12">
    <location>
        <position position="237"/>
    </location>
    <ligand>
        <name>GTP</name>
        <dbReference type="ChEBI" id="CHEBI:37565"/>
    </ligand>
</feature>
<feature type="binding site" evidence="12">
    <location>
        <begin position="339"/>
        <end position="341"/>
    </location>
    <ligand>
        <name>GTP</name>
        <dbReference type="ChEBI" id="CHEBI:37565"/>
    </ligand>
</feature>
<dbReference type="NCBIfam" id="TIGR02666">
    <property type="entry name" value="moaA"/>
    <property type="match status" value="1"/>
</dbReference>
<gene>
    <name evidence="12" type="primary">moaA</name>
    <name evidence="14" type="ORF">N177_3997</name>
</gene>
<dbReference type="InterPro" id="IPR006638">
    <property type="entry name" value="Elp3/MiaA/NifB-like_rSAM"/>
</dbReference>
<feature type="binding site" evidence="12">
    <location>
        <position position="351"/>
    </location>
    <ligand>
        <name>[4Fe-4S] cluster</name>
        <dbReference type="ChEBI" id="CHEBI:49883"/>
        <label>2</label>
        <note>4Fe-4S-substrate</note>
    </ligand>
</feature>
<dbReference type="Pfam" id="PF06463">
    <property type="entry name" value="Mob_synth_C"/>
    <property type="match status" value="1"/>
</dbReference>
<dbReference type="PANTHER" id="PTHR22960:SF0">
    <property type="entry name" value="MOLYBDENUM COFACTOR BIOSYNTHESIS PROTEIN 1"/>
    <property type="match status" value="1"/>
</dbReference>
<dbReference type="PATRIC" id="fig|631454.5.peg.3949"/>
<dbReference type="SMART" id="SM00729">
    <property type="entry name" value="Elp3"/>
    <property type="match status" value="1"/>
</dbReference>
<comment type="subunit">
    <text evidence="12">Monomer and homodimer.</text>
</comment>
<evidence type="ECO:0000256" key="2">
    <source>
        <dbReference type="ARBA" id="ARBA00022485"/>
    </source>
</evidence>